<reference evidence="1 2" key="2">
    <citation type="journal article" date="2022" name="Mol. Ecol. Resour.">
        <title>The genomes of chicory, endive, great burdock and yacon provide insights into Asteraceae paleo-polyploidization history and plant inulin production.</title>
        <authorList>
            <person name="Fan W."/>
            <person name="Wang S."/>
            <person name="Wang H."/>
            <person name="Wang A."/>
            <person name="Jiang F."/>
            <person name="Liu H."/>
            <person name="Zhao H."/>
            <person name="Xu D."/>
            <person name="Zhang Y."/>
        </authorList>
    </citation>
    <scope>NUCLEOTIDE SEQUENCE [LARGE SCALE GENOMIC DNA]</scope>
    <source>
        <strain evidence="2">cv. Niubang</strain>
    </source>
</reference>
<reference evidence="2" key="1">
    <citation type="journal article" date="2022" name="Mol. Ecol. Resour.">
        <title>The genomes of chicory, endive, great burdock and yacon provide insights into Asteraceae palaeo-polyploidization history and plant inulin production.</title>
        <authorList>
            <person name="Fan W."/>
            <person name="Wang S."/>
            <person name="Wang H."/>
            <person name="Wang A."/>
            <person name="Jiang F."/>
            <person name="Liu H."/>
            <person name="Zhao H."/>
            <person name="Xu D."/>
            <person name="Zhang Y."/>
        </authorList>
    </citation>
    <scope>NUCLEOTIDE SEQUENCE [LARGE SCALE GENOMIC DNA]</scope>
    <source>
        <strain evidence="2">cv. Niubang</strain>
    </source>
</reference>
<gene>
    <name evidence="1" type="ORF">L6452_21915</name>
</gene>
<evidence type="ECO:0000313" key="1">
    <source>
        <dbReference type="EMBL" id="KAI3714952.1"/>
    </source>
</evidence>
<name>A0ACB9AXH6_ARCLA</name>
<comment type="caution">
    <text evidence="1">The sequence shown here is derived from an EMBL/GenBank/DDBJ whole genome shotgun (WGS) entry which is preliminary data.</text>
</comment>
<dbReference type="Proteomes" id="UP001055879">
    <property type="component" value="Linkage Group LG07"/>
</dbReference>
<evidence type="ECO:0000313" key="2">
    <source>
        <dbReference type="Proteomes" id="UP001055879"/>
    </source>
</evidence>
<accession>A0ACB9AXH6</accession>
<organism evidence="1 2">
    <name type="scientific">Arctium lappa</name>
    <name type="common">Greater burdock</name>
    <name type="synonym">Lappa major</name>
    <dbReference type="NCBI Taxonomy" id="4217"/>
    <lineage>
        <taxon>Eukaryota</taxon>
        <taxon>Viridiplantae</taxon>
        <taxon>Streptophyta</taxon>
        <taxon>Embryophyta</taxon>
        <taxon>Tracheophyta</taxon>
        <taxon>Spermatophyta</taxon>
        <taxon>Magnoliopsida</taxon>
        <taxon>eudicotyledons</taxon>
        <taxon>Gunneridae</taxon>
        <taxon>Pentapetalae</taxon>
        <taxon>asterids</taxon>
        <taxon>campanulids</taxon>
        <taxon>Asterales</taxon>
        <taxon>Asteraceae</taxon>
        <taxon>Carduoideae</taxon>
        <taxon>Cardueae</taxon>
        <taxon>Arctiinae</taxon>
        <taxon>Arctium</taxon>
    </lineage>
</organism>
<sequence>MYKVGLNLYGDLLKGARMSITKMALEYLCMMFDPAKVEYLIKDVHREGFKSIDHWMLIERSGVYVVTIDKSFHEYYLVDKVYDHNKVKLQRMLKAKLVFPTGSEMARFVIKRTINQSMGLNPDLGI</sequence>
<keyword evidence="2" id="KW-1185">Reference proteome</keyword>
<protein>
    <submittedName>
        <fullName evidence="1">Uncharacterized protein</fullName>
    </submittedName>
</protein>
<dbReference type="EMBL" id="CM042053">
    <property type="protein sequence ID" value="KAI3714952.1"/>
    <property type="molecule type" value="Genomic_DNA"/>
</dbReference>
<proteinExistence type="predicted"/>